<dbReference type="Proteomes" id="UP000189703">
    <property type="component" value="Unplaced"/>
</dbReference>
<dbReference type="InterPro" id="IPR036873">
    <property type="entry name" value="Rhodanese-like_dom_sf"/>
</dbReference>
<dbReference type="CDD" id="cd00158">
    <property type="entry name" value="RHOD"/>
    <property type="match status" value="1"/>
</dbReference>
<dbReference type="InterPro" id="IPR044614">
    <property type="entry name" value="STR10"/>
</dbReference>
<proteinExistence type="predicted"/>
<evidence type="ECO:0000313" key="3">
    <source>
        <dbReference type="RefSeq" id="XP_010253738.1"/>
    </source>
</evidence>
<dbReference type="GeneID" id="104594894"/>
<dbReference type="Gene3D" id="3.40.250.10">
    <property type="entry name" value="Rhodanese-like domain"/>
    <property type="match status" value="1"/>
</dbReference>
<organism evidence="2 3">
    <name type="scientific">Nelumbo nucifera</name>
    <name type="common">Sacred lotus</name>
    <dbReference type="NCBI Taxonomy" id="4432"/>
    <lineage>
        <taxon>Eukaryota</taxon>
        <taxon>Viridiplantae</taxon>
        <taxon>Streptophyta</taxon>
        <taxon>Embryophyta</taxon>
        <taxon>Tracheophyta</taxon>
        <taxon>Spermatophyta</taxon>
        <taxon>Magnoliopsida</taxon>
        <taxon>Proteales</taxon>
        <taxon>Nelumbonaceae</taxon>
        <taxon>Nelumbo</taxon>
    </lineage>
</organism>
<dbReference type="OrthoDB" id="566238at2759"/>
<dbReference type="SUPFAM" id="SSF52821">
    <property type="entry name" value="Rhodanese/Cell cycle control phosphatase"/>
    <property type="match status" value="1"/>
</dbReference>
<protein>
    <submittedName>
        <fullName evidence="3">Rhodanese-like domain-containing protein 10 isoform X1</fullName>
    </submittedName>
</protein>
<gene>
    <name evidence="3" type="primary">LOC104594894</name>
</gene>
<evidence type="ECO:0000259" key="1">
    <source>
        <dbReference type="PROSITE" id="PS50206"/>
    </source>
</evidence>
<dbReference type="FunCoup" id="A0A1U7ZX83">
    <property type="interactions" value="990"/>
</dbReference>
<name>A0A1U7ZX83_NELNU</name>
<dbReference type="PROSITE" id="PS50206">
    <property type="entry name" value="RHODANESE_3"/>
    <property type="match status" value="1"/>
</dbReference>
<dbReference type="AlphaFoldDB" id="A0A1U7ZX83"/>
<accession>A0A1U7ZX83</accession>
<feature type="domain" description="Rhodanese" evidence="1">
    <location>
        <begin position="62"/>
        <end position="186"/>
    </location>
</feature>
<dbReference type="InParanoid" id="A0A1U7ZX83"/>
<dbReference type="KEGG" id="nnu:104594894"/>
<dbReference type="FunFam" id="3.40.250.10:FF:000047">
    <property type="entry name" value="Rhodanese-like domain-containing protein 10"/>
    <property type="match status" value="1"/>
</dbReference>
<evidence type="ECO:0000313" key="2">
    <source>
        <dbReference type="Proteomes" id="UP000189703"/>
    </source>
</evidence>
<dbReference type="SMART" id="SM00450">
    <property type="entry name" value="RHOD"/>
    <property type="match status" value="1"/>
</dbReference>
<keyword evidence="2" id="KW-1185">Reference proteome</keyword>
<dbReference type="Pfam" id="PF00581">
    <property type="entry name" value="Rhodanese"/>
    <property type="match status" value="1"/>
</dbReference>
<dbReference type="RefSeq" id="XP_010253738.1">
    <property type="nucleotide sequence ID" value="XM_010255436.2"/>
</dbReference>
<dbReference type="OMA" id="FTMINPD"/>
<dbReference type="PANTHER" id="PTHR45510">
    <property type="entry name" value="RHODANESE-LIKE DOMAIN-CONTAINING PROTEIN 10"/>
    <property type="match status" value="1"/>
</dbReference>
<sequence>MALRAGHVYASTLKHENMYKPRLSINRRVSLRVTAFASSARELIESGAVRSISPKDAVSIMNSEGFQLLDIRPVWEREKAYVSGSLHVPLFVMDTDNSPITLLKKWVHFGYIGLWTGQYFTTTNLDFLRQVEEAVPDKEAKLLVACGEGLRSMMAVVRLYEGGYRNLGWLAGGFNRAGDDDFPAVEGAGKLQYATIGGVSYYFLQLLLFLQAVEIRFRRRNGQMTCISWNNWNDIRITLSLFKLPSTINIASPHVEQFGIG</sequence>
<reference evidence="3" key="1">
    <citation type="submission" date="2025-08" db="UniProtKB">
        <authorList>
            <consortium name="RefSeq"/>
        </authorList>
    </citation>
    <scope>IDENTIFICATION</scope>
</reference>
<dbReference type="InterPro" id="IPR001763">
    <property type="entry name" value="Rhodanese-like_dom"/>
</dbReference>
<dbReference type="eggNOG" id="ENOG502QPY7">
    <property type="taxonomic scope" value="Eukaryota"/>
</dbReference>
<dbReference type="PANTHER" id="PTHR45510:SF1">
    <property type="entry name" value="RHODANESE-LIKE DOMAIN-CONTAINING PROTEIN 10"/>
    <property type="match status" value="1"/>
</dbReference>